<feature type="domain" description="Secretion system C-terminal sorting" evidence="3">
    <location>
        <begin position="647"/>
        <end position="709"/>
    </location>
</feature>
<dbReference type="InterPro" id="IPR026444">
    <property type="entry name" value="Secre_tail"/>
</dbReference>
<protein>
    <submittedName>
        <fullName evidence="4">T9SS type A sorting domain-containing protein</fullName>
    </submittedName>
</protein>
<reference evidence="4" key="1">
    <citation type="submission" date="2020-08" db="EMBL/GenBank/DDBJ databases">
        <title>Winogradskyella ouciana sp. nov., isolated from the hadal seawater of the Mariana Trench.</title>
        <authorList>
            <person name="He X."/>
        </authorList>
    </citation>
    <scope>NUCLEOTIDE SEQUENCE [LARGE SCALE GENOMIC DNA]</scope>
    <source>
        <strain evidence="4">KCTC 52348</strain>
    </source>
</reference>
<proteinExistence type="predicted"/>
<dbReference type="NCBIfam" id="TIGR04183">
    <property type="entry name" value="Por_Secre_tail"/>
    <property type="match status" value="1"/>
</dbReference>
<organism evidence="4 5">
    <name type="scientific">Winogradskyella flava</name>
    <dbReference type="NCBI Taxonomy" id="1884876"/>
    <lineage>
        <taxon>Bacteria</taxon>
        <taxon>Pseudomonadati</taxon>
        <taxon>Bacteroidota</taxon>
        <taxon>Flavobacteriia</taxon>
        <taxon>Flavobacteriales</taxon>
        <taxon>Flavobacteriaceae</taxon>
        <taxon>Winogradskyella</taxon>
    </lineage>
</organism>
<dbReference type="AlphaFoldDB" id="A0A842IQU4"/>
<gene>
    <name evidence="4" type="ORF">H7F21_09825</name>
</gene>
<sequence>MKKTILFLYFALAFLFSNGQTTLYLENFEGQIGKGATGSAPTVDLTGVSWTVDFSSAALSNNYRFLVRNNSSQALFEARNVGTSTWLSPAINISTHADVSFTINATESNANSLEDSDTVITQYRIDQGPWTEADINGNLSNDYGTVQISQANLSGTILEIRVIFSNDANNKQQRIDNVIVTGLLPVSYIYNNSWSPGDPNGVATIANDITVVNGEANFNANTSCNIFLVNPDGDVTINSGITLTVDNEMILESSSTQYSSLILDGSINGNVSYKRHVNIAASPGTTTTENDLISPPLTGQSFGDFRSNNSNILSGTIDGNPAFLFGPYDSSIPEFINYSPSDDGSTLNAGTGYRTGSTDNGTYTFTGTIETGNISVPVSAGGASKWNLIGNPYPSYLKVQDFLNNTSNFSLMDANAVGIYGYDGTAQDGWTIYNLATTTPSTVITPGQGFFIDAIANGNMQFTLSMRTTGSSDDFILGRDSSPLVFLKIEVSNATKNFTTNFYFNDNATLGLDPGYDAKVWNNIPPDFSIYSYLVENNTGEAIALQTFHSDDLGNITIPLGVNTPDNSQITFSISDMTVPDGINVYLEDTVQNTSTLLNDNSYTLTPISPLAGTGRFYLRLVENQLNINNSILESLNVYSDYNNKSLVIESPVQQSIQLHIFDVQGRLVKKLVLQLNSNKEVIDISNLTKGIYIVQLESLSGTKTQKVILK</sequence>
<comment type="caution">
    <text evidence="4">The sequence shown here is derived from an EMBL/GenBank/DDBJ whole genome shotgun (WGS) entry which is preliminary data.</text>
</comment>
<name>A0A842IQU4_9FLAO</name>
<dbReference type="Proteomes" id="UP000533900">
    <property type="component" value="Unassembled WGS sequence"/>
</dbReference>
<keyword evidence="1 2" id="KW-0732">Signal</keyword>
<keyword evidence="5" id="KW-1185">Reference proteome</keyword>
<evidence type="ECO:0000256" key="1">
    <source>
        <dbReference type="ARBA" id="ARBA00022729"/>
    </source>
</evidence>
<dbReference type="EMBL" id="JACLCP010000002">
    <property type="protein sequence ID" value="MBC2845390.1"/>
    <property type="molecule type" value="Genomic_DNA"/>
</dbReference>
<feature type="chain" id="PRO_5032359991" evidence="2">
    <location>
        <begin position="20"/>
        <end position="711"/>
    </location>
</feature>
<accession>A0A842IQU4</accession>
<evidence type="ECO:0000256" key="2">
    <source>
        <dbReference type="SAM" id="SignalP"/>
    </source>
</evidence>
<evidence type="ECO:0000259" key="3">
    <source>
        <dbReference type="Pfam" id="PF18962"/>
    </source>
</evidence>
<feature type="signal peptide" evidence="2">
    <location>
        <begin position="1"/>
        <end position="19"/>
    </location>
</feature>
<dbReference type="Pfam" id="PF18962">
    <property type="entry name" value="Por_Secre_tail"/>
    <property type="match status" value="1"/>
</dbReference>
<dbReference type="RefSeq" id="WP_185789091.1">
    <property type="nucleotide sequence ID" value="NZ_JACLCP010000002.1"/>
</dbReference>
<evidence type="ECO:0000313" key="5">
    <source>
        <dbReference type="Proteomes" id="UP000533900"/>
    </source>
</evidence>
<evidence type="ECO:0000313" key="4">
    <source>
        <dbReference type="EMBL" id="MBC2845390.1"/>
    </source>
</evidence>